<dbReference type="Proteomes" id="UP000240988">
    <property type="component" value="Unassembled WGS sequence"/>
</dbReference>
<dbReference type="SUPFAM" id="SSF52540">
    <property type="entry name" value="P-loop containing nucleoside triphosphate hydrolases"/>
    <property type="match status" value="1"/>
</dbReference>
<keyword evidence="2" id="KW-1185">Reference proteome</keyword>
<dbReference type="InterPro" id="IPR003615">
    <property type="entry name" value="HNH_nuc"/>
</dbReference>
<feature type="non-terminal residue" evidence="1">
    <location>
        <position position="1"/>
    </location>
</feature>
<evidence type="ECO:0000313" key="2">
    <source>
        <dbReference type="Proteomes" id="UP000240988"/>
    </source>
</evidence>
<sequence length="1237" mass="138146">VRGAPPRPIAVAPRRTSLCRSATPRRLRGESTRLDTVRSVVAYLGECSSQWALSCAAQNDCPRKNGALNISVAVVKVLWSRALDRCAFPGCNQSLTADSVDTTTGEPLTNPVGQQAHIRSYRVGGPRYDPDYPGAKLHQYDNLILLCPTHHGMVDANNGAAYSVDDLVAMRQAHEKQAKRRSDIDTTIQKYIANRYAREDKVLFEQAELHGPSVDSMFVDVPFACKIDAAVAELMMRIAKDAPGDSTSDESADGYVVTGAAQALLNPGWKSNALLVGGPGQGKSTLLQYICQFYRARLLGNEEYTGQEQQLQELTSLRRVPIRLDLRDYANWASRAASLKSDDKQRRKRSRPRAEEPWKTIEEYIAENLGRVSGGRSFTVEDLGFLVSTRPVLLAFDGLDEVANLKFRELVSSQIVDTHVRLNVDAHDLTMLVATRPGGVTSLLWSSDKFPKLNLRRLTFGLRLQYLQRWAVVAKLSEQAAERLQSTFLENQNLPHIRELASYPMQLAILLHLLQRRQLLPQRRTDLYSEYFKTFLDREQTEDKEPLLAEERQVIEDIHAYIGWYIHSRAEEGTSSGSIKRTELKAVLERHLEGRKDGQALARELFSALTTRVLCLVERDPGSGEFQFDVQSLREYFAAVYLFDEAGRDSRDDCLIALLKRPYWSNVSRFFVGMYSKGEVRGMRSVLEDIAADGFFGLHPILRTAATLFLNDRTYEGQKDSPIQEIVDFVLDGPGVVLAEDGLLDVAGAALEFSDRAGRQQALRHLQARLLNNPEPGIASALVASLRRHANKHDDLTDWWWDRYDETTEWLKIASDLGVLGDLNRDREQRLMSILSNYKSDSCWATVLLSAGGYSGFSDDILGIVKAEINDGAAEAYRVTNRGLPVGRMVISGVIAMMRSGAPIRPAERGLSRTRLRGKSRGAILSAVVECAMEVLPQRSINLKVDDWRRRLTRVAEVWGDGWVLRQGVAIIPEAINLDQLGGSVASERPGLQVALARESEARTHRKDASWWKQQLNAHEGDFELRSWLFSLLTVASSGTVIELAPQLGEAIDALAPRHFVGMRDAIRQFRKYSIGRELVLQDALRLNRIILSPKALWMVRAVSTEGSIVWIDKRLAAMHDEVLSAEIGDLRGLVLASRGGRVFKFETFKGIRAGLPAGGWASEIKLGALSATLAERVLKRPHEWPGDLVQRAVESVEDRMLSPLDPVSVVAGHENWFAEPVGVDDRWTGPRTRPEE</sequence>
<reference evidence="1 2" key="1">
    <citation type="submission" date="2017-01" db="EMBL/GenBank/DDBJ databases">
        <authorList>
            <consortium name="Urmite Genomes"/>
        </authorList>
    </citation>
    <scope>NUCLEOTIDE SEQUENCE [LARGE SCALE GENOMIC DNA]</scope>
    <source>
        <strain evidence="1 2">AB57</strain>
    </source>
</reference>
<name>A0A2U3NVS9_9MYCO</name>
<dbReference type="EMBL" id="FUFA01000004">
    <property type="protein sequence ID" value="SPM35563.1"/>
    <property type="molecule type" value="Genomic_DNA"/>
</dbReference>
<organism evidence="1 2">
    <name type="scientific">Mycobacterium rhizamassiliense</name>
    <dbReference type="NCBI Taxonomy" id="1841860"/>
    <lineage>
        <taxon>Bacteria</taxon>
        <taxon>Bacillati</taxon>
        <taxon>Actinomycetota</taxon>
        <taxon>Actinomycetes</taxon>
        <taxon>Mycobacteriales</taxon>
        <taxon>Mycobacteriaceae</taxon>
        <taxon>Mycobacterium</taxon>
    </lineage>
</organism>
<dbReference type="InterPro" id="IPR027417">
    <property type="entry name" value="P-loop_NTPase"/>
</dbReference>
<evidence type="ECO:0008006" key="3">
    <source>
        <dbReference type="Google" id="ProtNLM"/>
    </source>
</evidence>
<gene>
    <name evidence="1" type="ORF">MRAB57_3388</name>
</gene>
<protein>
    <recommendedName>
        <fullName evidence="3">HNH endonuclease</fullName>
    </recommendedName>
</protein>
<dbReference type="AlphaFoldDB" id="A0A2U3NVS9"/>
<proteinExistence type="predicted"/>
<dbReference type="CDD" id="cd00085">
    <property type="entry name" value="HNHc"/>
    <property type="match status" value="1"/>
</dbReference>
<dbReference type="Gene3D" id="3.40.50.300">
    <property type="entry name" value="P-loop containing nucleotide triphosphate hydrolases"/>
    <property type="match status" value="1"/>
</dbReference>
<dbReference type="STRING" id="1841860.GCA_900157375_03390"/>
<evidence type="ECO:0000313" key="1">
    <source>
        <dbReference type="EMBL" id="SPM35563.1"/>
    </source>
</evidence>
<accession>A0A2U3NVS9</accession>